<dbReference type="GO" id="GO:0008270">
    <property type="term" value="F:zinc ion binding"/>
    <property type="evidence" value="ECO:0007669"/>
    <property type="project" value="InterPro"/>
</dbReference>
<dbReference type="PANTHER" id="PTHR43175:SF3">
    <property type="entry name" value="CARBON DISULFIDE HYDROLASE"/>
    <property type="match status" value="1"/>
</dbReference>
<dbReference type="PANTHER" id="PTHR43175">
    <property type="entry name" value="CARBONIC ANHYDRASE"/>
    <property type="match status" value="1"/>
</dbReference>
<dbReference type="InterPro" id="IPR001765">
    <property type="entry name" value="Carbonic_anhydrase"/>
</dbReference>
<comment type="cofactor">
    <cofactor evidence="4">
        <name>Zn(2+)</name>
        <dbReference type="ChEBI" id="CHEBI:29105"/>
    </cofactor>
    <text evidence="4">Binds 1 zinc ion per subunit.</text>
</comment>
<evidence type="ECO:0000313" key="5">
    <source>
        <dbReference type="EMBL" id="KAK3350235.1"/>
    </source>
</evidence>
<reference evidence="5" key="2">
    <citation type="submission" date="2023-06" db="EMBL/GenBank/DDBJ databases">
        <authorList>
            <consortium name="Lawrence Berkeley National Laboratory"/>
            <person name="Haridas S."/>
            <person name="Hensen N."/>
            <person name="Bonometti L."/>
            <person name="Westerberg I."/>
            <person name="Brannstrom I.O."/>
            <person name="Guillou S."/>
            <person name="Cros-Aarteil S."/>
            <person name="Calhoun S."/>
            <person name="Kuo A."/>
            <person name="Mondo S."/>
            <person name="Pangilinan J."/>
            <person name="Riley R."/>
            <person name="Labutti K."/>
            <person name="Andreopoulos B."/>
            <person name="Lipzen A."/>
            <person name="Chen C."/>
            <person name="Yanf M."/>
            <person name="Daum C."/>
            <person name="Ng V."/>
            <person name="Clum A."/>
            <person name="Steindorff A."/>
            <person name="Ohm R."/>
            <person name="Martin F."/>
            <person name="Silar P."/>
            <person name="Natvig D."/>
            <person name="Lalanne C."/>
            <person name="Gautier V."/>
            <person name="Ament-Velasquez S.L."/>
            <person name="Kruys A."/>
            <person name="Hutchinson M.I."/>
            <person name="Powell A.J."/>
            <person name="Barry K."/>
            <person name="Miller A.N."/>
            <person name="Grigoriev I.V."/>
            <person name="Debuchy R."/>
            <person name="Gladieux P."/>
            <person name="Thoren M.H."/>
            <person name="Johannesson H."/>
        </authorList>
    </citation>
    <scope>NUCLEOTIDE SEQUENCE</scope>
    <source>
        <strain evidence="5">CBS 955.72</strain>
    </source>
</reference>
<organism evidence="5 6">
    <name type="scientific">Lasiosphaeria hispida</name>
    <dbReference type="NCBI Taxonomy" id="260671"/>
    <lineage>
        <taxon>Eukaryota</taxon>
        <taxon>Fungi</taxon>
        <taxon>Dikarya</taxon>
        <taxon>Ascomycota</taxon>
        <taxon>Pezizomycotina</taxon>
        <taxon>Sordariomycetes</taxon>
        <taxon>Sordariomycetidae</taxon>
        <taxon>Sordariales</taxon>
        <taxon>Lasiosphaeriaceae</taxon>
        <taxon>Lasiosphaeria</taxon>
    </lineage>
</organism>
<gene>
    <name evidence="5" type="ORF">B0T25DRAFT_611416</name>
</gene>
<feature type="binding site" evidence="4">
    <location>
        <position position="43"/>
    </location>
    <ligand>
        <name>Zn(2+)</name>
        <dbReference type="ChEBI" id="CHEBI:29105"/>
    </ligand>
</feature>
<dbReference type="AlphaFoldDB" id="A0AAJ0HG89"/>
<accession>A0AAJ0HG89</accession>
<keyword evidence="6" id="KW-1185">Reference proteome</keyword>
<proteinExistence type="inferred from homology"/>
<keyword evidence="3 4" id="KW-0862">Zinc</keyword>
<feature type="binding site" evidence="4">
    <location>
        <position position="95"/>
    </location>
    <ligand>
        <name>Zn(2+)</name>
        <dbReference type="ChEBI" id="CHEBI:29105"/>
    </ligand>
</feature>
<feature type="binding site" evidence="4">
    <location>
        <position position="45"/>
    </location>
    <ligand>
        <name>Zn(2+)</name>
        <dbReference type="ChEBI" id="CHEBI:29105"/>
    </ligand>
</feature>
<dbReference type="InterPro" id="IPR036874">
    <property type="entry name" value="Carbonic_anhydrase_sf"/>
</dbReference>
<dbReference type="Proteomes" id="UP001275084">
    <property type="component" value="Unassembled WGS sequence"/>
</dbReference>
<evidence type="ECO:0000256" key="4">
    <source>
        <dbReference type="PIRSR" id="PIRSR601765-1"/>
    </source>
</evidence>
<keyword evidence="2 4" id="KW-0479">Metal-binding</keyword>
<comment type="caution">
    <text evidence="5">The sequence shown here is derived from an EMBL/GenBank/DDBJ whole genome shotgun (WGS) entry which is preliminary data.</text>
</comment>
<evidence type="ECO:0000256" key="1">
    <source>
        <dbReference type="ARBA" id="ARBA00006217"/>
    </source>
</evidence>
<sequence length="369" mass="41510">MATTIADLLERNRATSASHDAIPTFVELKAAGAPLPKTLVVTCLDPRCIPEEFFKLHVGEVLVHRNAGGNIRHALRDLLLLDEIFSLNELAIVHHTDCGTLVFTEEKMRAGIKARLDKAHWPDVDNIVFGANTDMEESVRSDVEWVHANPLIRKELKQGCQGFMFDLVSGKVEKHHFDNCPELEKKVKHIQDLVSGNDPGAQQCKHEYCELLLELLGLGIDLSKIKHFPWSDDYTKQIAQCLPDDPLVEGELHPRHFIFGKHTAADPPVDPAWSKVPEDNHTVGKMTPINTVIWLLNNGKLNGARWTSAVTIRDERREHVVKRGIRNQLVKTPPECNRPFGVSLPYDIKGQITDGKPIDEDLDLFRICP</sequence>
<dbReference type="Gene3D" id="3.40.1050.10">
    <property type="entry name" value="Carbonic anhydrase"/>
    <property type="match status" value="1"/>
</dbReference>
<dbReference type="SUPFAM" id="SSF53056">
    <property type="entry name" value="beta-carbonic anhydrase, cab"/>
    <property type="match status" value="1"/>
</dbReference>
<dbReference type="GO" id="GO:0004089">
    <property type="term" value="F:carbonate dehydratase activity"/>
    <property type="evidence" value="ECO:0007669"/>
    <property type="project" value="InterPro"/>
</dbReference>
<dbReference type="Pfam" id="PF00484">
    <property type="entry name" value="Pro_CA"/>
    <property type="match status" value="1"/>
</dbReference>
<name>A0AAJ0HG89_9PEZI</name>
<dbReference type="EMBL" id="JAUIQD010000005">
    <property type="protein sequence ID" value="KAK3350235.1"/>
    <property type="molecule type" value="Genomic_DNA"/>
</dbReference>
<comment type="similarity">
    <text evidence="1">Belongs to the beta-class carbonic anhydrase family.</text>
</comment>
<dbReference type="SMART" id="SM00947">
    <property type="entry name" value="Pro_CA"/>
    <property type="match status" value="1"/>
</dbReference>
<feature type="binding site" evidence="4">
    <location>
        <position position="98"/>
    </location>
    <ligand>
        <name>Zn(2+)</name>
        <dbReference type="ChEBI" id="CHEBI:29105"/>
    </ligand>
</feature>
<reference evidence="5" key="1">
    <citation type="journal article" date="2023" name="Mol. Phylogenet. Evol.">
        <title>Genome-scale phylogeny and comparative genomics of the fungal order Sordariales.</title>
        <authorList>
            <person name="Hensen N."/>
            <person name="Bonometti L."/>
            <person name="Westerberg I."/>
            <person name="Brannstrom I.O."/>
            <person name="Guillou S."/>
            <person name="Cros-Aarteil S."/>
            <person name="Calhoun S."/>
            <person name="Haridas S."/>
            <person name="Kuo A."/>
            <person name="Mondo S."/>
            <person name="Pangilinan J."/>
            <person name="Riley R."/>
            <person name="LaButti K."/>
            <person name="Andreopoulos B."/>
            <person name="Lipzen A."/>
            <person name="Chen C."/>
            <person name="Yan M."/>
            <person name="Daum C."/>
            <person name="Ng V."/>
            <person name="Clum A."/>
            <person name="Steindorff A."/>
            <person name="Ohm R.A."/>
            <person name="Martin F."/>
            <person name="Silar P."/>
            <person name="Natvig D.O."/>
            <person name="Lalanne C."/>
            <person name="Gautier V."/>
            <person name="Ament-Velasquez S.L."/>
            <person name="Kruys A."/>
            <person name="Hutchinson M.I."/>
            <person name="Powell A.J."/>
            <person name="Barry K."/>
            <person name="Miller A.N."/>
            <person name="Grigoriev I.V."/>
            <person name="Debuchy R."/>
            <person name="Gladieux P."/>
            <person name="Hiltunen Thoren M."/>
            <person name="Johannesson H."/>
        </authorList>
    </citation>
    <scope>NUCLEOTIDE SEQUENCE</scope>
    <source>
        <strain evidence="5">CBS 955.72</strain>
    </source>
</reference>
<evidence type="ECO:0000256" key="2">
    <source>
        <dbReference type="ARBA" id="ARBA00022723"/>
    </source>
</evidence>
<evidence type="ECO:0000313" key="6">
    <source>
        <dbReference type="Proteomes" id="UP001275084"/>
    </source>
</evidence>
<evidence type="ECO:0000256" key="3">
    <source>
        <dbReference type="ARBA" id="ARBA00022833"/>
    </source>
</evidence>
<protein>
    <submittedName>
        <fullName evidence="5">Carbonic anhydrase</fullName>
    </submittedName>
</protein>